<keyword evidence="2" id="KW-1185">Reference proteome</keyword>
<evidence type="ECO:0008006" key="3">
    <source>
        <dbReference type="Google" id="ProtNLM"/>
    </source>
</evidence>
<organism evidence="1 2">
    <name type="scientific">Paenibacillus odorifer</name>
    <dbReference type="NCBI Taxonomy" id="189426"/>
    <lineage>
        <taxon>Bacteria</taxon>
        <taxon>Bacillati</taxon>
        <taxon>Bacillota</taxon>
        <taxon>Bacilli</taxon>
        <taxon>Bacillales</taxon>
        <taxon>Paenibacillaceae</taxon>
        <taxon>Paenibacillus</taxon>
    </lineage>
</organism>
<dbReference type="EMBL" id="MPVP01000554">
    <property type="protein sequence ID" value="OMD00105.1"/>
    <property type="molecule type" value="Genomic_DNA"/>
</dbReference>
<name>A0ABX3GCS4_9BACL</name>
<dbReference type="NCBIfam" id="TIGR04223">
    <property type="entry name" value="quorum_AgrD"/>
    <property type="match status" value="1"/>
</dbReference>
<dbReference type="Proteomes" id="UP000187158">
    <property type="component" value="Unassembled WGS sequence"/>
</dbReference>
<dbReference type="InterPro" id="IPR009229">
    <property type="entry name" value="AgrD"/>
</dbReference>
<evidence type="ECO:0000313" key="2">
    <source>
        <dbReference type="Proteomes" id="UP000187158"/>
    </source>
</evidence>
<proteinExistence type="predicted"/>
<protein>
    <recommendedName>
        <fullName evidence="3">Cyclic lactone autoinducer peptide</fullName>
    </recommendedName>
</protein>
<sequence length="25" mass="2757">MIASVVVSIDSFLLVHQPETPEELC</sequence>
<gene>
    <name evidence="1" type="ORF">BSO21_32760</name>
</gene>
<evidence type="ECO:0000313" key="1">
    <source>
        <dbReference type="EMBL" id="OMD00105.1"/>
    </source>
</evidence>
<accession>A0ABX3GCS4</accession>
<comment type="caution">
    <text evidence="1">The sequence shown here is derived from an EMBL/GenBank/DDBJ whole genome shotgun (WGS) entry which is preliminary data.</text>
</comment>
<reference evidence="1 2" key="1">
    <citation type="submission" date="2016-11" db="EMBL/GenBank/DDBJ databases">
        <title>Paenibacillus species isolates.</title>
        <authorList>
            <person name="Beno S.M."/>
        </authorList>
    </citation>
    <scope>NUCLEOTIDE SEQUENCE [LARGE SCALE GENOMIC DNA]</scope>
    <source>
        <strain evidence="1 2">FSL H7-0433</strain>
    </source>
</reference>